<dbReference type="EMBL" id="CP020472">
    <property type="protein sequence ID" value="ARD21440.1"/>
    <property type="molecule type" value="Genomic_DNA"/>
</dbReference>
<evidence type="ECO:0000313" key="5">
    <source>
        <dbReference type="Proteomes" id="UP000191820"/>
    </source>
</evidence>
<name>A0ABN4YEI2_9GAMM</name>
<dbReference type="PANTHER" id="PTHR43584">
    <property type="entry name" value="NUCLEOTIDYL TRANSFERASE"/>
    <property type="match status" value="1"/>
</dbReference>
<evidence type="ECO:0000259" key="3">
    <source>
        <dbReference type="Pfam" id="PF00483"/>
    </source>
</evidence>
<dbReference type="RefSeq" id="WP_080915148.1">
    <property type="nucleotide sequence ID" value="NZ_CANMJJ010000004.1"/>
</dbReference>
<dbReference type="InterPro" id="IPR029044">
    <property type="entry name" value="Nucleotide-diphossugar_trans"/>
</dbReference>
<dbReference type="SUPFAM" id="SSF53448">
    <property type="entry name" value="Nucleotide-diphospho-sugar transferases"/>
    <property type="match status" value="1"/>
</dbReference>
<dbReference type="InterPro" id="IPR054790">
    <property type="entry name" value="MurU"/>
</dbReference>
<evidence type="ECO:0000256" key="2">
    <source>
        <dbReference type="ARBA" id="ARBA00022695"/>
    </source>
</evidence>
<accession>A0ABN4YEI2</accession>
<dbReference type="CDD" id="cd06422">
    <property type="entry name" value="NTP_transferase_like_1"/>
    <property type="match status" value="1"/>
</dbReference>
<dbReference type="InterPro" id="IPR050065">
    <property type="entry name" value="GlmU-like"/>
</dbReference>
<feature type="domain" description="Nucleotidyl transferase" evidence="3">
    <location>
        <begin position="2"/>
        <end position="224"/>
    </location>
</feature>
<keyword evidence="1" id="KW-0808">Transferase</keyword>
<evidence type="ECO:0000256" key="1">
    <source>
        <dbReference type="ARBA" id="ARBA00022679"/>
    </source>
</evidence>
<dbReference type="GO" id="GO:0016779">
    <property type="term" value="F:nucleotidyltransferase activity"/>
    <property type="evidence" value="ECO:0007669"/>
    <property type="project" value="UniProtKB-KW"/>
</dbReference>
<sequence length="226" mass="24835">MKAMILAAGRGERLRPLTDTLPKPMVKAAGKALIEYHLDKLAQAGFQDVIINHAWLGHKLVDSLGDGSRWGITIKYSAEQTALETAGGIKQALPLIGHEPFFVINGDIYIDKLPDITQAKDVMASNSALDAFLWLVDNPTHNPSGDFAIIDNMLAESEQDKLTYSGMGIYHPKMFTELTAGKSGLGPLLRQKLASETLAASHFQSYWCDVGTIERLTQLTHYIENQ</sequence>
<reference evidence="4 5" key="1">
    <citation type="submission" date="2017-03" db="EMBL/GenBank/DDBJ databases">
        <title>Genome sequencing of Shewanella japonica KCTC 22435.</title>
        <authorList>
            <person name="Kim K.M."/>
        </authorList>
    </citation>
    <scope>NUCLEOTIDE SEQUENCE [LARGE SCALE GENOMIC DNA]</scope>
    <source>
        <strain evidence="4 5">KCTC 22435</strain>
    </source>
</reference>
<dbReference type="Pfam" id="PF00483">
    <property type="entry name" value="NTP_transferase"/>
    <property type="match status" value="1"/>
</dbReference>
<evidence type="ECO:0000313" key="4">
    <source>
        <dbReference type="EMBL" id="ARD21440.1"/>
    </source>
</evidence>
<keyword evidence="5" id="KW-1185">Reference proteome</keyword>
<dbReference type="NCBIfam" id="NF045761">
    <property type="entry name" value="NAMPUrTaseMurU"/>
    <property type="match status" value="1"/>
</dbReference>
<dbReference type="InterPro" id="IPR005835">
    <property type="entry name" value="NTP_transferase_dom"/>
</dbReference>
<gene>
    <name evidence="4" type="ORF">SJ2017_1109</name>
</gene>
<dbReference type="Gene3D" id="3.90.550.10">
    <property type="entry name" value="Spore Coat Polysaccharide Biosynthesis Protein SpsA, Chain A"/>
    <property type="match status" value="1"/>
</dbReference>
<proteinExistence type="predicted"/>
<dbReference type="Proteomes" id="UP000191820">
    <property type="component" value="Chromosome"/>
</dbReference>
<organism evidence="4 5">
    <name type="scientific">Shewanella japonica</name>
    <dbReference type="NCBI Taxonomy" id="93973"/>
    <lineage>
        <taxon>Bacteria</taxon>
        <taxon>Pseudomonadati</taxon>
        <taxon>Pseudomonadota</taxon>
        <taxon>Gammaproteobacteria</taxon>
        <taxon>Alteromonadales</taxon>
        <taxon>Shewanellaceae</taxon>
        <taxon>Shewanella</taxon>
    </lineage>
</organism>
<keyword evidence="2 4" id="KW-0548">Nucleotidyltransferase</keyword>
<dbReference type="PANTHER" id="PTHR43584:SF8">
    <property type="entry name" value="N-ACETYLMURAMATE ALPHA-1-PHOSPHATE URIDYLYLTRANSFERASE"/>
    <property type="match status" value="1"/>
</dbReference>
<protein>
    <submittedName>
        <fullName evidence="4">Mannose-1-phosphate guanylyltransferase</fullName>
    </submittedName>
</protein>